<name>A0A1Y1RR75_9MICC</name>
<evidence type="ECO:0000313" key="3">
    <source>
        <dbReference type="EMBL" id="ORC22298.1"/>
    </source>
</evidence>
<evidence type="ECO:0000256" key="2">
    <source>
        <dbReference type="HAMAP-Rule" id="MF_00048"/>
    </source>
</evidence>
<dbReference type="PANTHER" id="PTHR34039:SF1">
    <property type="entry name" value="UPF0102 PROTEIN YRAN"/>
    <property type="match status" value="1"/>
</dbReference>
<dbReference type="EMBL" id="LXWF01000011">
    <property type="protein sequence ID" value="ORC22298.1"/>
    <property type="molecule type" value="Genomic_DNA"/>
</dbReference>
<dbReference type="InterPro" id="IPR003509">
    <property type="entry name" value="UPF0102_YraN-like"/>
</dbReference>
<dbReference type="CDD" id="cd20736">
    <property type="entry name" value="PoNe_Nuclease"/>
    <property type="match status" value="1"/>
</dbReference>
<keyword evidence="4" id="KW-1185">Reference proteome</keyword>
<comment type="caution">
    <text evidence="3">The sequence shown here is derived from an EMBL/GenBank/DDBJ whole genome shotgun (WGS) entry which is preliminary data.</text>
</comment>
<dbReference type="Pfam" id="PF02021">
    <property type="entry name" value="UPF0102"/>
    <property type="match status" value="1"/>
</dbReference>
<dbReference type="InterPro" id="IPR011335">
    <property type="entry name" value="Restrct_endonuc-II-like"/>
</dbReference>
<evidence type="ECO:0000313" key="4">
    <source>
        <dbReference type="Proteomes" id="UP000192359"/>
    </source>
</evidence>
<dbReference type="GO" id="GO:0003676">
    <property type="term" value="F:nucleic acid binding"/>
    <property type="evidence" value="ECO:0007669"/>
    <property type="project" value="InterPro"/>
</dbReference>
<dbReference type="Proteomes" id="UP000192359">
    <property type="component" value="Unassembled WGS sequence"/>
</dbReference>
<dbReference type="HAMAP" id="MF_00048">
    <property type="entry name" value="UPF0102"/>
    <property type="match status" value="1"/>
</dbReference>
<dbReference type="Gene3D" id="3.40.1350.10">
    <property type="match status" value="1"/>
</dbReference>
<sequence>MGQWGESVARVVLEQAGYTCLAKNWRAPAELGKERPTGELDLVMVDPDCVLVVIEVKTRSGEGFGHPFEAITGEKAGRLRQLAYTWAQLHPGDFRGLRVDAVAICGNPARFDFEHRQAVV</sequence>
<dbReference type="SUPFAM" id="SSF52980">
    <property type="entry name" value="Restriction endonuclease-like"/>
    <property type="match status" value="1"/>
</dbReference>
<dbReference type="PANTHER" id="PTHR34039">
    <property type="entry name" value="UPF0102 PROTEIN YRAN"/>
    <property type="match status" value="1"/>
</dbReference>
<comment type="similarity">
    <text evidence="1 2">Belongs to the UPF0102 family.</text>
</comment>
<evidence type="ECO:0000256" key="1">
    <source>
        <dbReference type="ARBA" id="ARBA00006738"/>
    </source>
</evidence>
<dbReference type="InterPro" id="IPR011856">
    <property type="entry name" value="tRNA_endonuc-like_dom_sf"/>
</dbReference>
<proteinExistence type="inferred from homology"/>
<gene>
    <name evidence="3" type="ORF">A7979_01395</name>
</gene>
<dbReference type="OrthoDB" id="9794876at2"/>
<dbReference type="AlphaFoldDB" id="A0A1Y1RR75"/>
<organism evidence="3 4">
    <name type="scientific">Rothia nasimurium</name>
    <dbReference type="NCBI Taxonomy" id="85336"/>
    <lineage>
        <taxon>Bacteria</taxon>
        <taxon>Bacillati</taxon>
        <taxon>Actinomycetota</taxon>
        <taxon>Actinomycetes</taxon>
        <taxon>Micrococcales</taxon>
        <taxon>Micrococcaceae</taxon>
        <taxon>Rothia</taxon>
    </lineage>
</organism>
<accession>A0A1Y1RR75</accession>
<reference evidence="3 4" key="1">
    <citation type="submission" date="2016-05" db="EMBL/GenBank/DDBJ databases">
        <title>Draft genome sequence of a porcine commensal Rothia nasimurium.</title>
        <authorList>
            <person name="Gaiser R.A."/>
            <person name="Van Baarlen P."/>
            <person name="Wells J.M."/>
        </authorList>
    </citation>
    <scope>NUCLEOTIDE SEQUENCE [LARGE SCALE GENOMIC DNA]</scope>
    <source>
        <strain evidence="3 4">PT-32</strain>
    </source>
</reference>
<protein>
    <recommendedName>
        <fullName evidence="2">UPF0102 protein A7979_01395</fullName>
    </recommendedName>
</protein>